<feature type="domain" description="AB hydrolase-1" evidence="2">
    <location>
        <begin position="77"/>
        <end position="333"/>
    </location>
</feature>
<reference evidence="3" key="1">
    <citation type="submission" date="2019-07" db="EMBL/GenBank/DDBJ databases">
        <title>Genomic Encyclopedia of Type Strains, Phase IV (KMG-IV): sequencing the most valuable type-strain genomes for metagenomic binning, comparative biology and taxonomic classification.</title>
        <authorList>
            <person name="Goeker M."/>
        </authorList>
    </citation>
    <scope>NUCLEOTIDE SEQUENCE</scope>
    <source>
        <strain evidence="3">DSM 44596</strain>
    </source>
</reference>
<accession>A0A652YX96</accession>
<dbReference type="PRINTS" id="PR00412">
    <property type="entry name" value="EPOXHYDRLASE"/>
</dbReference>
<dbReference type="PANTHER" id="PTHR43689:SF8">
    <property type="entry name" value="ALPHA_BETA-HYDROLASES SUPERFAMILY PROTEIN"/>
    <property type="match status" value="1"/>
</dbReference>
<dbReference type="AlphaFoldDB" id="A0A652YX96"/>
<dbReference type="InterPro" id="IPR000073">
    <property type="entry name" value="AB_hydrolase_1"/>
</dbReference>
<evidence type="ECO:0000256" key="1">
    <source>
        <dbReference type="SAM" id="SignalP"/>
    </source>
</evidence>
<protein>
    <submittedName>
        <fullName evidence="3">Pimeloyl-ACP methyl ester carboxylesterase</fullName>
    </submittedName>
</protein>
<comment type="caution">
    <text evidence="3">The sequence shown here is derived from an EMBL/GenBank/DDBJ whole genome shotgun (WGS) entry which is preliminary data.</text>
</comment>
<gene>
    <name evidence="3" type="ORF">FNL38_101655</name>
</gene>
<proteinExistence type="predicted"/>
<sequence length="351" mass="37465">MKTAGRMSILGGLLSAIALGSMAGVNALKTATRPGREIYADEDFDLMTRDRASVVRTDDGVDLAVREVGPDDAPLTVVFVHGYCLSAFSWHFQRRQLAERWGDDVRMVFYDQRGHGDSGMPRAKSCTVSQLGRDLASVIEAKVPIGPVVLVGHSMGGMTVLALAGQRPEWFAGGRVVGVGLVSTTAAGLAETGLTRNLQNPIIDGFRLAVRTSPGVVQHARGAARVLITPILRAASYGTDVSPRLHELSDGMLDRTSVVTIVNFLRTLELHDESGSLPVLAHTPAVVICGDQDMMIPFASSQLLADALPESDLVRIRGGGHLIQLEFPAIVTDAIESLVSRTHSQVRSDVG</sequence>
<dbReference type="Gene3D" id="3.40.50.1820">
    <property type="entry name" value="alpha/beta hydrolase"/>
    <property type="match status" value="1"/>
</dbReference>
<organism evidence="3">
    <name type="scientific">Nocardia globerula</name>
    <dbReference type="NCBI Taxonomy" id="1818"/>
    <lineage>
        <taxon>Bacteria</taxon>
        <taxon>Bacillati</taxon>
        <taxon>Actinomycetota</taxon>
        <taxon>Actinomycetes</taxon>
        <taxon>Mycobacteriales</taxon>
        <taxon>Nocardiaceae</taxon>
        <taxon>Nocardia</taxon>
    </lineage>
</organism>
<feature type="signal peptide" evidence="1">
    <location>
        <begin position="1"/>
        <end position="23"/>
    </location>
</feature>
<evidence type="ECO:0000259" key="2">
    <source>
        <dbReference type="Pfam" id="PF12697"/>
    </source>
</evidence>
<dbReference type="GO" id="GO:0003824">
    <property type="term" value="F:catalytic activity"/>
    <property type="evidence" value="ECO:0007669"/>
    <property type="project" value="InterPro"/>
</dbReference>
<dbReference type="SUPFAM" id="SSF53474">
    <property type="entry name" value="alpha/beta-Hydrolases"/>
    <property type="match status" value="1"/>
</dbReference>
<dbReference type="PANTHER" id="PTHR43689">
    <property type="entry name" value="HYDROLASE"/>
    <property type="match status" value="1"/>
</dbReference>
<name>A0A652YX96_NOCGL</name>
<dbReference type="Pfam" id="PF12697">
    <property type="entry name" value="Abhydrolase_6"/>
    <property type="match status" value="1"/>
</dbReference>
<evidence type="ECO:0000313" key="3">
    <source>
        <dbReference type="EMBL" id="TYQ08284.1"/>
    </source>
</evidence>
<dbReference type="EMBL" id="VNIQ01000001">
    <property type="protein sequence ID" value="TYQ08284.1"/>
    <property type="molecule type" value="Genomic_DNA"/>
</dbReference>
<keyword evidence="1" id="KW-0732">Signal</keyword>
<feature type="chain" id="PRO_5039130939" evidence="1">
    <location>
        <begin position="24"/>
        <end position="351"/>
    </location>
</feature>
<dbReference type="InterPro" id="IPR000639">
    <property type="entry name" value="Epox_hydrolase-like"/>
</dbReference>
<dbReference type="InterPro" id="IPR029058">
    <property type="entry name" value="AB_hydrolase_fold"/>
</dbReference>